<evidence type="ECO:0000256" key="1">
    <source>
        <dbReference type="ARBA" id="ARBA00004585"/>
    </source>
</evidence>
<evidence type="ECO:0000313" key="20">
    <source>
        <dbReference type="EMBL" id="KAJ2005870.1"/>
    </source>
</evidence>
<dbReference type="PROSITE" id="PS50089">
    <property type="entry name" value="ZF_RING_2"/>
    <property type="match status" value="1"/>
</dbReference>
<comment type="similarity">
    <text evidence="3">Belongs to the pex2/pex10/pex12 family.</text>
</comment>
<dbReference type="PANTHER" id="PTHR48178">
    <property type="entry name" value="PEROXISOME BIOGENESIS FACTOR 2"/>
    <property type="match status" value="1"/>
</dbReference>
<keyword evidence="10" id="KW-0862">Zinc</keyword>
<dbReference type="GO" id="GO:0016567">
    <property type="term" value="P:protein ubiquitination"/>
    <property type="evidence" value="ECO:0007669"/>
    <property type="project" value="UniProtKB-ARBA"/>
</dbReference>
<proteinExistence type="inferred from homology"/>
<dbReference type="AlphaFoldDB" id="A0A9W8BFK1"/>
<keyword evidence="14" id="KW-0576">Peroxisome</keyword>
<evidence type="ECO:0000256" key="11">
    <source>
        <dbReference type="ARBA" id="ARBA00022927"/>
    </source>
</evidence>
<evidence type="ECO:0000256" key="13">
    <source>
        <dbReference type="ARBA" id="ARBA00023136"/>
    </source>
</evidence>
<dbReference type="EMBL" id="JANBQF010000082">
    <property type="protein sequence ID" value="KAJ2005870.1"/>
    <property type="molecule type" value="Genomic_DNA"/>
</dbReference>
<evidence type="ECO:0000256" key="14">
    <source>
        <dbReference type="ARBA" id="ARBA00023140"/>
    </source>
</evidence>
<comment type="subcellular location">
    <subcellularLocation>
        <location evidence="1">Peroxisome membrane</location>
        <topology evidence="1">Multi-pass membrane protein</topology>
    </subcellularLocation>
</comment>
<keyword evidence="8 18" id="KW-0863">Zinc-finger</keyword>
<evidence type="ECO:0000256" key="12">
    <source>
        <dbReference type="ARBA" id="ARBA00022989"/>
    </source>
</evidence>
<dbReference type="Pfam" id="PF04757">
    <property type="entry name" value="Pex2_Pex12"/>
    <property type="match status" value="1"/>
</dbReference>
<dbReference type="EC" id="2.3.2.36" evidence="17"/>
<dbReference type="OrthoDB" id="1701437at2759"/>
<evidence type="ECO:0000256" key="5">
    <source>
        <dbReference type="ARBA" id="ARBA00022679"/>
    </source>
</evidence>
<dbReference type="Proteomes" id="UP001150907">
    <property type="component" value="Unassembled WGS sequence"/>
</dbReference>
<evidence type="ECO:0000256" key="18">
    <source>
        <dbReference type="PROSITE-ProRule" id="PRU00175"/>
    </source>
</evidence>
<keyword evidence="13" id="KW-0472">Membrane</keyword>
<name>A0A9W8BFK1_9FUNG</name>
<evidence type="ECO:0000313" key="21">
    <source>
        <dbReference type="Proteomes" id="UP001150907"/>
    </source>
</evidence>
<keyword evidence="4" id="KW-0813">Transport</keyword>
<dbReference type="GO" id="GO:0016562">
    <property type="term" value="P:protein import into peroxisome matrix, receptor recycling"/>
    <property type="evidence" value="ECO:0007669"/>
    <property type="project" value="UniProtKB-ARBA"/>
</dbReference>
<evidence type="ECO:0000256" key="4">
    <source>
        <dbReference type="ARBA" id="ARBA00022448"/>
    </source>
</evidence>
<dbReference type="GO" id="GO:0008270">
    <property type="term" value="F:zinc ion binding"/>
    <property type="evidence" value="ECO:0007669"/>
    <property type="project" value="UniProtKB-KW"/>
</dbReference>
<keyword evidence="11" id="KW-0653">Protein transport</keyword>
<evidence type="ECO:0000256" key="10">
    <source>
        <dbReference type="ARBA" id="ARBA00022833"/>
    </source>
</evidence>
<dbReference type="InterPro" id="IPR017907">
    <property type="entry name" value="Znf_RING_CS"/>
</dbReference>
<protein>
    <recommendedName>
        <fullName evidence="17">RING-type E3 ubiquitin transferase (cysteine targeting)</fullName>
        <ecNumber evidence="17">2.3.2.36</ecNumber>
    </recommendedName>
    <alternativeName>
        <fullName evidence="15">Peroxin-2</fullName>
    </alternativeName>
</protein>
<evidence type="ECO:0000259" key="19">
    <source>
        <dbReference type="PROSITE" id="PS50089"/>
    </source>
</evidence>
<evidence type="ECO:0000256" key="17">
    <source>
        <dbReference type="ARBA" id="ARBA00034523"/>
    </source>
</evidence>
<comment type="catalytic activity">
    <reaction evidence="16">
        <text>[E2 ubiquitin-conjugating enzyme]-S-ubiquitinyl-L-cysteine + [acceptor protein]-L-cysteine = [E2 ubiquitin-conjugating enzyme]-L-cysteine + [acceptor protein]-S-ubiquitinyl-L-cysteine.</text>
        <dbReference type="EC" id="2.3.2.36"/>
    </reaction>
</comment>
<evidence type="ECO:0000256" key="3">
    <source>
        <dbReference type="ARBA" id="ARBA00008704"/>
    </source>
</evidence>
<keyword evidence="6" id="KW-0812">Transmembrane</keyword>
<evidence type="ECO:0000256" key="7">
    <source>
        <dbReference type="ARBA" id="ARBA00022723"/>
    </source>
</evidence>
<dbReference type="InterPro" id="IPR001841">
    <property type="entry name" value="Znf_RING"/>
</dbReference>
<comment type="caution">
    <text evidence="20">The sequence shown here is derived from an EMBL/GenBank/DDBJ whole genome shotgun (WGS) entry which is preliminary data.</text>
</comment>
<evidence type="ECO:0000256" key="15">
    <source>
        <dbReference type="ARBA" id="ARBA00032511"/>
    </source>
</evidence>
<dbReference type="Gene3D" id="3.30.40.10">
    <property type="entry name" value="Zinc/RING finger domain, C3HC4 (zinc finger)"/>
    <property type="match status" value="1"/>
</dbReference>
<keyword evidence="5" id="KW-0808">Transferase</keyword>
<evidence type="ECO:0000256" key="2">
    <source>
        <dbReference type="ARBA" id="ARBA00004906"/>
    </source>
</evidence>
<gene>
    <name evidence="20" type="primary">PEX2</name>
    <name evidence="20" type="ORF">H4R26_001712</name>
</gene>
<keyword evidence="21" id="KW-1185">Reference proteome</keyword>
<dbReference type="SUPFAM" id="SSF57850">
    <property type="entry name" value="RING/U-box"/>
    <property type="match status" value="1"/>
</dbReference>
<evidence type="ECO:0000256" key="8">
    <source>
        <dbReference type="ARBA" id="ARBA00022771"/>
    </source>
</evidence>
<keyword evidence="9" id="KW-0833">Ubl conjugation pathway</keyword>
<dbReference type="PROSITE" id="PS00518">
    <property type="entry name" value="ZF_RING_1"/>
    <property type="match status" value="1"/>
</dbReference>
<dbReference type="PANTHER" id="PTHR48178:SF1">
    <property type="entry name" value="PEROXISOME BIOGENESIS FACTOR 2"/>
    <property type="match status" value="1"/>
</dbReference>
<keyword evidence="12" id="KW-1133">Transmembrane helix</keyword>
<evidence type="ECO:0000256" key="16">
    <source>
        <dbReference type="ARBA" id="ARBA00034438"/>
    </source>
</evidence>
<dbReference type="InterPro" id="IPR006845">
    <property type="entry name" value="Pex_N"/>
</dbReference>
<comment type="pathway">
    <text evidence="2">Protein modification; protein ubiquitination.</text>
</comment>
<sequence>MDALPQQSPQQPWKAAWSATEERLLSNAGRTAVRATVAGRTSRVSKLDSDLLDDELTDMLREPMSKAMSLLQPQAVDTYKLEVDTAIKAVLFWLSAGSSLRRATYGQGLQNLAYESSGRGDVVQRLRVFGVVSIGGAYVWSKALSYVSLKGWADAPRGSMRRRVWQALERVERVARVATLINFLAFVGAGQYKTVLERLLGLRLVYARPQVSHSVSFEFLNRQLVWHAFTEFVMFALPLINAARARRWAVRNARSVLGLPPVAVDPAVAALPDHVCAICYSAAADPADECVAVNPYSARCGHSYCYVCIKTRMMAEAGECACLRCGQHVDRIWQRI</sequence>
<dbReference type="GO" id="GO:0061630">
    <property type="term" value="F:ubiquitin protein ligase activity"/>
    <property type="evidence" value="ECO:0007669"/>
    <property type="project" value="UniProtKB-EC"/>
</dbReference>
<reference evidence="20" key="1">
    <citation type="submission" date="2022-07" db="EMBL/GenBank/DDBJ databases">
        <title>Phylogenomic reconstructions and comparative analyses of Kickxellomycotina fungi.</title>
        <authorList>
            <person name="Reynolds N.K."/>
            <person name="Stajich J.E."/>
            <person name="Barry K."/>
            <person name="Grigoriev I.V."/>
            <person name="Crous P."/>
            <person name="Smith M.E."/>
        </authorList>
    </citation>
    <scope>NUCLEOTIDE SEQUENCE</scope>
    <source>
        <strain evidence="20">IMI 214461</strain>
    </source>
</reference>
<evidence type="ECO:0000256" key="9">
    <source>
        <dbReference type="ARBA" id="ARBA00022786"/>
    </source>
</evidence>
<organism evidence="20 21">
    <name type="scientific">Coemansia thaxteri</name>
    <dbReference type="NCBI Taxonomy" id="2663907"/>
    <lineage>
        <taxon>Eukaryota</taxon>
        <taxon>Fungi</taxon>
        <taxon>Fungi incertae sedis</taxon>
        <taxon>Zoopagomycota</taxon>
        <taxon>Kickxellomycotina</taxon>
        <taxon>Kickxellomycetes</taxon>
        <taxon>Kickxellales</taxon>
        <taxon>Kickxellaceae</taxon>
        <taxon>Coemansia</taxon>
    </lineage>
</organism>
<feature type="domain" description="RING-type" evidence="19">
    <location>
        <begin position="276"/>
        <end position="325"/>
    </location>
</feature>
<evidence type="ECO:0000256" key="6">
    <source>
        <dbReference type="ARBA" id="ARBA00022692"/>
    </source>
</evidence>
<dbReference type="InterPro" id="IPR025654">
    <property type="entry name" value="PEX2/10"/>
</dbReference>
<dbReference type="GO" id="GO:0005778">
    <property type="term" value="C:peroxisomal membrane"/>
    <property type="evidence" value="ECO:0007669"/>
    <property type="project" value="UniProtKB-SubCell"/>
</dbReference>
<dbReference type="InterPro" id="IPR013083">
    <property type="entry name" value="Znf_RING/FYVE/PHD"/>
</dbReference>
<accession>A0A9W8BFK1</accession>
<keyword evidence="7" id="KW-0479">Metal-binding</keyword>